<dbReference type="Pfam" id="PF00696">
    <property type="entry name" value="AA_kinase"/>
    <property type="match status" value="1"/>
</dbReference>
<dbReference type="FunFam" id="3.40.1160.10:FF:000023">
    <property type="entry name" value="Probable aspartokinase"/>
    <property type="match status" value="1"/>
</dbReference>
<dbReference type="InterPro" id="IPR025160">
    <property type="entry name" value="AATF"/>
</dbReference>
<keyword evidence="6" id="KW-0067">ATP-binding</keyword>
<sequence length="695" mass="76204">MTSGNDSIESVVQEAFELSRELLALQSNLYQADALEIDTHSHPQTTDDANDSLRKWSSTISEAEGAHAPHLTRTLSKWSAKVHTAAPNFASSMKSSTSKASLGQAPGVVHAIQDVLEADSEALLMRTTTLPANEHGASQTDRDVFNDTEFYQQLLRDVIHSKVAANGDEEQVWLQRQAKAKRNKTVDTKASKGRKIRYEVHEKLQHFMIPIPVVVGGWPDEQIDELFTSSADKPPFNATVDLIRSEHLTVARASISDQGILKELEAEIEGDCDSLRSFLYAAQIIDEISPRSKDSIVGYGERLSCKIMAAILRDRGIDAEYVSLENVVPPFDDQDTSLENETLGQAFYDHVAVAVGERIRQCGSRVPVVTGFFGPVPGSLLHQIGRGYTDLLSALLAVGLGASELQIWKEVDGIFTADPRKVPTARLIPIISPEEAAELTYYGSEVVHPFTMEQVIRRKIPIRIKNVENPQGGGTVIHPDPDIDTSPVDLDQAEPANTLTFGGDVTELEHQKLPTAVTIKEHIVILNVNSNRKSVSHGFLAGIFGVLDRFGVVVDLISTSEVHVSMAIEDDVQKKVLEKVVRELRKSGSVSVHHNMAILSLVGKQMRHLVGIAGRMFTTLGNGNVNIEMISQGANEINISCVIDGRDAVKALNLIHQTCLQIRPHNVKGKHLFTVSTLVIDTAFFAPYTAGPWLF</sequence>
<dbReference type="Gene3D" id="3.40.1160.10">
    <property type="entry name" value="Acetylglutamate kinase-like"/>
    <property type="match status" value="1"/>
</dbReference>
<accession>A0A4S4MN24</accession>
<evidence type="ECO:0000256" key="5">
    <source>
        <dbReference type="ARBA" id="ARBA00022777"/>
    </source>
</evidence>
<reference evidence="10 11" key="1">
    <citation type="submission" date="2019-02" db="EMBL/GenBank/DDBJ databases">
        <title>Genome sequencing of the rare red list fungi Antrodiella citrinella (Flaviporus citrinellus).</title>
        <authorList>
            <person name="Buettner E."/>
            <person name="Kellner H."/>
        </authorList>
    </citation>
    <scope>NUCLEOTIDE SEQUENCE [LARGE SCALE GENOMIC DNA]</scope>
    <source>
        <strain evidence="10 11">DSM 108506</strain>
    </source>
</reference>
<dbReference type="InterPro" id="IPR054352">
    <property type="entry name" value="ACT_Aspartokinase"/>
</dbReference>
<organism evidence="10 11">
    <name type="scientific">Antrodiella citrinella</name>
    <dbReference type="NCBI Taxonomy" id="2447956"/>
    <lineage>
        <taxon>Eukaryota</taxon>
        <taxon>Fungi</taxon>
        <taxon>Dikarya</taxon>
        <taxon>Basidiomycota</taxon>
        <taxon>Agaricomycotina</taxon>
        <taxon>Agaricomycetes</taxon>
        <taxon>Polyporales</taxon>
        <taxon>Steccherinaceae</taxon>
        <taxon>Antrodiella</taxon>
    </lineage>
</organism>
<dbReference type="GO" id="GO:0009088">
    <property type="term" value="P:threonine biosynthetic process"/>
    <property type="evidence" value="ECO:0007669"/>
    <property type="project" value="UniProtKB-ARBA"/>
</dbReference>
<keyword evidence="11" id="KW-1185">Reference proteome</keyword>
<keyword evidence="3" id="KW-0808">Transferase</keyword>
<dbReference type="InterPro" id="IPR001048">
    <property type="entry name" value="Asp/Glu/Uridylate_kinase"/>
</dbReference>
<dbReference type="EC" id="2.7.2.4" evidence="2"/>
<dbReference type="InterPro" id="IPR001341">
    <property type="entry name" value="Asp_kinase"/>
</dbReference>
<dbReference type="PANTHER" id="PTHR21499">
    <property type="entry name" value="ASPARTATE KINASE"/>
    <property type="match status" value="1"/>
</dbReference>
<dbReference type="GO" id="GO:0005829">
    <property type="term" value="C:cytosol"/>
    <property type="evidence" value="ECO:0007669"/>
    <property type="project" value="TreeGrafter"/>
</dbReference>
<dbReference type="Proteomes" id="UP000308730">
    <property type="component" value="Unassembled WGS sequence"/>
</dbReference>
<evidence type="ECO:0000313" key="10">
    <source>
        <dbReference type="EMBL" id="THH26421.1"/>
    </source>
</evidence>
<comment type="caution">
    <text evidence="10">The sequence shown here is derived from an EMBL/GenBank/DDBJ whole genome shotgun (WGS) entry which is preliminary data.</text>
</comment>
<dbReference type="GO" id="GO:0005524">
    <property type="term" value="F:ATP binding"/>
    <property type="evidence" value="ECO:0007669"/>
    <property type="project" value="UniProtKB-KW"/>
</dbReference>
<evidence type="ECO:0000256" key="6">
    <source>
        <dbReference type="ARBA" id="ARBA00022840"/>
    </source>
</evidence>
<name>A0A4S4MN24_9APHY</name>
<dbReference type="GO" id="GO:0009090">
    <property type="term" value="P:homoserine biosynthetic process"/>
    <property type="evidence" value="ECO:0007669"/>
    <property type="project" value="TreeGrafter"/>
</dbReference>
<dbReference type="PANTHER" id="PTHR21499:SF59">
    <property type="entry name" value="ASPARTOKINASE"/>
    <property type="match status" value="1"/>
</dbReference>
<dbReference type="Gene3D" id="3.30.2130.10">
    <property type="entry name" value="VC0802-like"/>
    <property type="match status" value="1"/>
</dbReference>
<feature type="domain" description="Aspartate/glutamate/uridylate kinase" evidence="7">
    <location>
        <begin position="209"/>
        <end position="466"/>
    </location>
</feature>
<dbReference type="InterPro" id="IPR045865">
    <property type="entry name" value="ACT-like_dom_sf"/>
</dbReference>
<evidence type="ECO:0000256" key="2">
    <source>
        <dbReference type="ARBA" id="ARBA00013059"/>
    </source>
</evidence>
<evidence type="ECO:0000256" key="4">
    <source>
        <dbReference type="ARBA" id="ARBA00022741"/>
    </source>
</evidence>
<feature type="domain" description="AATF leucine zipper-containing" evidence="8">
    <location>
        <begin position="6"/>
        <end position="81"/>
    </location>
</feature>
<dbReference type="EMBL" id="SGPM01000350">
    <property type="protein sequence ID" value="THH26421.1"/>
    <property type="molecule type" value="Genomic_DNA"/>
</dbReference>
<dbReference type="AlphaFoldDB" id="A0A4S4MN24"/>
<dbReference type="SUPFAM" id="SSF53633">
    <property type="entry name" value="Carbamate kinase-like"/>
    <property type="match status" value="1"/>
</dbReference>
<dbReference type="NCBIfam" id="TIGR00657">
    <property type="entry name" value="asp_kinases"/>
    <property type="match status" value="1"/>
</dbReference>
<evidence type="ECO:0000256" key="3">
    <source>
        <dbReference type="ARBA" id="ARBA00022679"/>
    </source>
</evidence>
<dbReference type="Pfam" id="PF22468">
    <property type="entry name" value="ACT_9"/>
    <property type="match status" value="1"/>
</dbReference>
<dbReference type="GO" id="GO:0071266">
    <property type="term" value="P:'de novo' L-methionine biosynthetic process"/>
    <property type="evidence" value="ECO:0007669"/>
    <property type="project" value="UniProtKB-ARBA"/>
</dbReference>
<evidence type="ECO:0000259" key="8">
    <source>
        <dbReference type="Pfam" id="PF13339"/>
    </source>
</evidence>
<proteinExistence type="inferred from homology"/>
<protein>
    <recommendedName>
        <fullName evidence="2">aspartate kinase</fullName>
        <ecNumber evidence="2">2.7.2.4</ecNumber>
    </recommendedName>
</protein>
<evidence type="ECO:0000313" key="11">
    <source>
        <dbReference type="Proteomes" id="UP000308730"/>
    </source>
</evidence>
<dbReference type="FunFam" id="3.30.2130.10:FF:000001">
    <property type="entry name" value="Bifunctional aspartokinase/homoserine dehydrogenase"/>
    <property type="match status" value="1"/>
</dbReference>
<dbReference type="Pfam" id="PF13339">
    <property type="entry name" value="AATF-Che1"/>
    <property type="match status" value="1"/>
</dbReference>
<keyword evidence="5" id="KW-0418">Kinase</keyword>
<dbReference type="GO" id="GO:0005634">
    <property type="term" value="C:nucleus"/>
    <property type="evidence" value="ECO:0007669"/>
    <property type="project" value="InterPro"/>
</dbReference>
<dbReference type="InterPro" id="IPR036393">
    <property type="entry name" value="AceGlu_kinase-like_sf"/>
</dbReference>
<evidence type="ECO:0000259" key="7">
    <source>
        <dbReference type="Pfam" id="PF00696"/>
    </source>
</evidence>
<dbReference type="GO" id="GO:0004072">
    <property type="term" value="F:aspartate kinase activity"/>
    <property type="evidence" value="ECO:0007669"/>
    <property type="project" value="UniProtKB-EC"/>
</dbReference>
<dbReference type="SUPFAM" id="SSF55021">
    <property type="entry name" value="ACT-like"/>
    <property type="match status" value="2"/>
</dbReference>
<comment type="similarity">
    <text evidence="1">Belongs to the aspartokinase family.</text>
</comment>
<gene>
    <name evidence="10" type="ORF">EUX98_g7759</name>
</gene>
<keyword evidence="4" id="KW-0547">Nucleotide-binding</keyword>
<dbReference type="GO" id="GO:0009089">
    <property type="term" value="P:lysine biosynthetic process via diaminopimelate"/>
    <property type="evidence" value="ECO:0007669"/>
    <property type="project" value="TreeGrafter"/>
</dbReference>
<dbReference type="OrthoDB" id="4323675at2759"/>
<feature type="domain" description="Aspartokinase ACT" evidence="9">
    <location>
        <begin position="599"/>
        <end position="657"/>
    </location>
</feature>
<evidence type="ECO:0000259" key="9">
    <source>
        <dbReference type="Pfam" id="PF22468"/>
    </source>
</evidence>
<evidence type="ECO:0000256" key="1">
    <source>
        <dbReference type="ARBA" id="ARBA00010122"/>
    </source>
</evidence>